<evidence type="ECO:0000259" key="1">
    <source>
        <dbReference type="Pfam" id="PF12937"/>
    </source>
</evidence>
<evidence type="ECO:0000313" key="3">
    <source>
        <dbReference type="Proteomes" id="UP000053477"/>
    </source>
</evidence>
<dbReference type="OrthoDB" id="5139510at2759"/>
<keyword evidence="3" id="KW-1185">Reference proteome</keyword>
<feature type="domain" description="F-box" evidence="1">
    <location>
        <begin position="2"/>
        <end position="53"/>
    </location>
</feature>
<gene>
    <name evidence="2" type="ORF">SCHPADRAFT_699865</name>
</gene>
<dbReference type="AlphaFoldDB" id="A0A0H2RMR6"/>
<proteinExistence type="predicted"/>
<dbReference type="Gene3D" id="3.80.10.10">
    <property type="entry name" value="Ribonuclease Inhibitor"/>
    <property type="match status" value="1"/>
</dbReference>
<dbReference type="SUPFAM" id="SSF52047">
    <property type="entry name" value="RNI-like"/>
    <property type="match status" value="1"/>
</dbReference>
<accession>A0A0H2RMR6</accession>
<sequence>MQGLPTDVLDRIFKRCEDHLNLIQMYLPKSRLHPLLFVCRQWHRIAERRLYSSVGLGYDRTVVDRNGQEVRIRGVRVCGLLYRTVQDNPRVASLVRELRIYFPEQERSETKMRIDLIGFCENVEHINLQFDGCEYSLLGFLRATLAKVDLVSFRLRCTEDVDKYDKRTKEVLTLQGLMRLLPAWPRLEILHVSLGDEANCRSEVIEPPASLKTSPTLRIISISHAIFDPTHLRNLACAAPRIEDLSISVRNDCCSMLQSCLDLWSSTLKRLALYTNLSMHHSFIAQYPPIITSPMVELRELYMRAPLLNASAFAFLPKLEALDLTVENYSDGRELIRSIEVGQMPCLSIVHLKLSGSKLGAGFPFDPPTPASREDVLQLSEGLQRVCGARSISVSDYFSYWKIDSEY</sequence>
<dbReference type="InParanoid" id="A0A0H2RMR6"/>
<dbReference type="EMBL" id="KQ086235">
    <property type="protein sequence ID" value="KLO06126.1"/>
    <property type="molecule type" value="Genomic_DNA"/>
</dbReference>
<reference evidence="2 3" key="1">
    <citation type="submission" date="2015-04" db="EMBL/GenBank/DDBJ databases">
        <title>Complete genome sequence of Schizopora paradoxa KUC8140, a cosmopolitan wood degrader in East Asia.</title>
        <authorList>
            <consortium name="DOE Joint Genome Institute"/>
            <person name="Min B."/>
            <person name="Park H."/>
            <person name="Jang Y."/>
            <person name="Kim J.-J."/>
            <person name="Kim K.H."/>
            <person name="Pangilinan J."/>
            <person name="Lipzen A."/>
            <person name="Riley R."/>
            <person name="Grigoriev I.V."/>
            <person name="Spatafora J.W."/>
            <person name="Choi I.-G."/>
        </authorList>
    </citation>
    <scope>NUCLEOTIDE SEQUENCE [LARGE SCALE GENOMIC DNA]</scope>
    <source>
        <strain evidence="2 3">KUC8140</strain>
    </source>
</reference>
<organism evidence="2 3">
    <name type="scientific">Schizopora paradoxa</name>
    <dbReference type="NCBI Taxonomy" id="27342"/>
    <lineage>
        <taxon>Eukaryota</taxon>
        <taxon>Fungi</taxon>
        <taxon>Dikarya</taxon>
        <taxon>Basidiomycota</taxon>
        <taxon>Agaricomycotina</taxon>
        <taxon>Agaricomycetes</taxon>
        <taxon>Hymenochaetales</taxon>
        <taxon>Schizoporaceae</taxon>
        <taxon>Schizopora</taxon>
    </lineage>
</organism>
<dbReference type="Pfam" id="PF12937">
    <property type="entry name" value="F-box-like"/>
    <property type="match status" value="1"/>
</dbReference>
<evidence type="ECO:0000313" key="2">
    <source>
        <dbReference type="EMBL" id="KLO06126.1"/>
    </source>
</evidence>
<dbReference type="InterPro" id="IPR032675">
    <property type="entry name" value="LRR_dom_sf"/>
</dbReference>
<protein>
    <recommendedName>
        <fullName evidence="1">F-box domain-containing protein</fullName>
    </recommendedName>
</protein>
<dbReference type="InterPro" id="IPR001810">
    <property type="entry name" value="F-box_dom"/>
</dbReference>
<dbReference type="Proteomes" id="UP000053477">
    <property type="component" value="Unassembled WGS sequence"/>
</dbReference>
<name>A0A0H2RMR6_9AGAM</name>